<keyword evidence="1" id="KW-0472">Membrane</keyword>
<evidence type="ECO:0000313" key="4">
    <source>
        <dbReference type="Proteomes" id="UP000199079"/>
    </source>
</evidence>
<gene>
    <name evidence="3" type="ORF">SAMN05216564_1144</name>
</gene>
<dbReference type="Proteomes" id="UP000199079">
    <property type="component" value="Unassembled WGS sequence"/>
</dbReference>
<evidence type="ECO:0000259" key="2">
    <source>
        <dbReference type="Pfam" id="PF01551"/>
    </source>
</evidence>
<proteinExistence type="predicted"/>
<name>A0A1H3NQ73_9EURY</name>
<feature type="transmembrane region" description="Helical" evidence="1">
    <location>
        <begin position="95"/>
        <end position="119"/>
    </location>
</feature>
<organism evidence="3 4">
    <name type="scientific">Halopenitus persicus</name>
    <dbReference type="NCBI Taxonomy" id="1048396"/>
    <lineage>
        <taxon>Archaea</taxon>
        <taxon>Methanobacteriati</taxon>
        <taxon>Methanobacteriota</taxon>
        <taxon>Stenosarchaea group</taxon>
        <taxon>Halobacteria</taxon>
        <taxon>Halobacteriales</taxon>
        <taxon>Haloferacaceae</taxon>
        <taxon>Halopenitus</taxon>
    </lineage>
</organism>
<dbReference type="RefSeq" id="WP_176819515.1">
    <property type="nucleotide sequence ID" value="NZ_FNPC01000014.1"/>
</dbReference>
<dbReference type="SUPFAM" id="SSF51261">
    <property type="entry name" value="Duplicated hybrid motif"/>
    <property type="match status" value="1"/>
</dbReference>
<feature type="transmembrane region" description="Helical" evidence="1">
    <location>
        <begin position="54"/>
        <end position="75"/>
    </location>
</feature>
<accession>A0A1H3NQ73</accession>
<dbReference type="InterPro" id="IPR050570">
    <property type="entry name" value="Cell_wall_metabolism_enzyme"/>
</dbReference>
<reference evidence="4" key="1">
    <citation type="submission" date="2016-10" db="EMBL/GenBank/DDBJ databases">
        <authorList>
            <person name="Varghese N."/>
            <person name="Submissions S."/>
        </authorList>
    </citation>
    <scope>NUCLEOTIDE SEQUENCE [LARGE SCALE GENOMIC DNA]</scope>
    <source>
        <strain evidence="4">DC30,IBRC 10041,KCTC 4046</strain>
    </source>
</reference>
<dbReference type="OrthoDB" id="7494at2157"/>
<feature type="domain" description="M23ase beta-sheet core" evidence="2">
    <location>
        <begin position="199"/>
        <end position="296"/>
    </location>
</feature>
<evidence type="ECO:0000313" key="3">
    <source>
        <dbReference type="EMBL" id="SDY90319.1"/>
    </source>
</evidence>
<keyword evidence="4" id="KW-1185">Reference proteome</keyword>
<dbReference type="Pfam" id="PF01551">
    <property type="entry name" value="Peptidase_M23"/>
    <property type="match status" value="1"/>
</dbReference>
<dbReference type="EMBL" id="FNPC01000014">
    <property type="protein sequence ID" value="SDY90319.1"/>
    <property type="molecule type" value="Genomic_DNA"/>
</dbReference>
<keyword evidence="1" id="KW-0812">Transmembrane</keyword>
<dbReference type="InterPro" id="IPR016047">
    <property type="entry name" value="M23ase_b-sheet_dom"/>
</dbReference>
<dbReference type="Gene3D" id="2.70.70.10">
    <property type="entry name" value="Glucose Permease (Domain IIA)"/>
    <property type="match status" value="1"/>
</dbReference>
<dbReference type="CDD" id="cd12797">
    <property type="entry name" value="M23_peptidase"/>
    <property type="match status" value="1"/>
</dbReference>
<keyword evidence="1" id="KW-1133">Transmembrane helix</keyword>
<dbReference type="GO" id="GO:0004222">
    <property type="term" value="F:metalloendopeptidase activity"/>
    <property type="evidence" value="ECO:0007669"/>
    <property type="project" value="TreeGrafter"/>
</dbReference>
<dbReference type="AlphaFoldDB" id="A0A1H3NQ73"/>
<feature type="transmembrane region" description="Helical" evidence="1">
    <location>
        <begin position="26"/>
        <end position="47"/>
    </location>
</feature>
<dbReference type="InterPro" id="IPR011055">
    <property type="entry name" value="Dup_hybrid_motif"/>
</dbReference>
<sequence>MTDRTAKTTGSQKKRQTVWSYLHRTFLWFATLNFWVIVSGFVILGLVAMQIEQFSSLAVLFFLLAGILPIVLQTIETDKEAHGYVYEISHSERLRYIVSVLGWSVTPWGILTQVLQFGGQLIPMIRYRRRYPNRERYVPETALLLPYDGQWTVINGGVTEETSHSWMIVAQRYAYDFVITDEDGSTHTGTGTDLTEYYAFGKPIHPPAAGTVVKTKDRLRDHPHPGSGWLEWRTWDIRGNHVVIKHADGEYSLLAHLRKGSVTVSPGDHVDRGEVIGECGNSGHSGEPHLHYQLQDHPNFWSAAGLVPQFQDAIVMRDDDRRVQHDFYQSVNQDSGVKYLWAGDRVTNTGRGDVLGDLSV</sequence>
<dbReference type="PANTHER" id="PTHR21666:SF270">
    <property type="entry name" value="MUREIN HYDROLASE ACTIVATOR ENVC"/>
    <property type="match status" value="1"/>
</dbReference>
<evidence type="ECO:0000256" key="1">
    <source>
        <dbReference type="SAM" id="Phobius"/>
    </source>
</evidence>
<dbReference type="PANTHER" id="PTHR21666">
    <property type="entry name" value="PEPTIDASE-RELATED"/>
    <property type="match status" value="1"/>
</dbReference>
<protein>
    <submittedName>
        <fullName evidence="3">Peptidase family M23</fullName>
    </submittedName>
</protein>